<gene>
    <name evidence="1" type="ORF">PVAP13_5KG149807</name>
</gene>
<comment type="caution">
    <text evidence="1">The sequence shown here is derived from an EMBL/GenBank/DDBJ whole genome shotgun (WGS) entry which is preliminary data.</text>
</comment>
<protein>
    <recommendedName>
        <fullName evidence="3">Reverse transcriptase zinc-binding domain-containing protein</fullName>
    </recommendedName>
</protein>
<evidence type="ECO:0000313" key="2">
    <source>
        <dbReference type="Proteomes" id="UP000823388"/>
    </source>
</evidence>
<name>A0A8T0SIZ2_PANVG</name>
<organism evidence="1 2">
    <name type="scientific">Panicum virgatum</name>
    <name type="common">Blackwell switchgrass</name>
    <dbReference type="NCBI Taxonomy" id="38727"/>
    <lineage>
        <taxon>Eukaryota</taxon>
        <taxon>Viridiplantae</taxon>
        <taxon>Streptophyta</taxon>
        <taxon>Embryophyta</taxon>
        <taxon>Tracheophyta</taxon>
        <taxon>Spermatophyta</taxon>
        <taxon>Magnoliopsida</taxon>
        <taxon>Liliopsida</taxon>
        <taxon>Poales</taxon>
        <taxon>Poaceae</taxon>
        <taxon>PACMAD clade</taxon>
        <taxon>Panicoideae</taxon>
        <taxon>Panicodae</taxon>
        <taxon>Paniceae</taxon>
        <taxon>Panicinae</taxon>
        <taxon>Panicum</taxon>
        <taxon>Panicum sect. Hiantes</taxon>
    </lineage>
</organism>
<sequence length="106" mass="12997">ETSDHLLLCCPFSRGLWFQLFHRLGWSSISPSIQDQWLVAWWTQARKRIHKEERRCFDTMVILVRWMIWKERNNRTFDRTTRTLQEVLVRVVDEIVAWFRTGFSKL</sequence>
<evidence type="ECO:0008006" key="3">
    <source>
        <dbReference type="Google" id="ProtNLM"/>
    </source>
</evidence>
<feature type="non-terminal residue" evidence="1">
    <location>
        <position position="1"/>
    </location>
</feature>
<reference evidence="1" key="1">
    <citation type="submission" date="2020-05" db="EMBL/GenBank/DDBJ databases">
        <title>WGS assembly of Panicum virgatum.</title>
        <authorList>
            <person name="Lovell J.T."/>
            <person name="Jenkins J."/>
            <person name="Shu S."/>
            <person name="Juenger T.E."/>
            <person name="Schmutz J."/>
        </authorList>
    </citation>
    <scope>NUCLEOTIDE SEQUENCE</scope>
    <source>
        <strain evidence="1">AP13</strain>
    </source>
</reference>
<dbReference type="EMBL" id="CM029045">
    <property type="protein sequence ID" value="KAG2596259.1"/>
    <property type="molecule type" value="Genomic_DNA"/>
</dbReference>
<proteinExistence type="predicted"/>
<keyword evidence="2" id="KW-1185">Reference proteome</keyword>
<dbReference type="AlphaFoldDB" id="A0A8T0SIZ2"/>
<feature type="non-terminal residue" evidence="1">
    <location>
        <position position="106"/>
    </location>
</feature>
<accession>A0A8T0SIZ2</accession>
<dbReference type="Proteomes" id="UP000823388">
    <property type="component" value="Chromosome 5K"/>
</dbReference>
<evidence type="ECO:0000313" key="1">
    <source>
        <dbReference type="EMBL" id="KAG2596259.1"/>
    </source>
</evidence>